<name>A0A0K1PXK9_9BACT</name>
<organism evidence="2 3">
    <name type="scientific">Labilithrix luteola</name>
    <dbReference type="NCBI Taxonomy" id="1391654"/>
    <lineage>
        <taxon>Bacteria</taxon>
        <taxon>Pseudomonadati</taxon>
        <taxon>Myxococcota</taxon>
        <taxon>Polyangia</taxon>
        <taxon>Polyangiales</taxon>
        <taxon>Labilitrichaceae</taxon>
        <taxon>Labilithrix</taxon>
    </lineage>
</organism>
<gene>
    <name evidence="2" type="ORF">AKJ09_04917</name>
</gene>
<accession>A0A0K1PXK9</accession>
<dbReference type="EMBL" id="CP012333">
    <property type="protein sequence ID" value="AKU98253.1"/>
    <property type="molecule type" value="Genomic_DNA"/>
</dbReference>
<feature type="compositionally biased region" description="Low complexity" evidence="1">
    <location>
        <begin position="19"/>
        <end position="50"/>
    </location>
</feature>
<protein>
    <submittedName>
        <fullName evidence="2">Uncharacterized protein</fullName>
    </submittedName>
</protein>
<dbReference type="KEGG" id="llu:AKJ09_04917"/>
<proteinExistence type="predicted"/>
<evidence type="ECO:0000256" key="1">
    <source>
        <dbReference type="SAM" id="MobiDB-lite"/>
    </source>
</evidence>
<feature type="region of interest" description="Disordered" evidence="1">
    <location>
        <begin position="10"/>
        <end position="63"/>
    </location>
</feature>
<reference evidence="2 3" key="1">
    <citation type="submission" date="2015-08" db="EMBL/GenBank/DDBJ databases">
        <authorList>
            <person name="Babu N.S."/>
            <person name="Beckwith C.J."/>
            <person name="Beseler K.G."/>
            <person name="Brison A."/>
            <person name="Carone J.V."/>
            <person name="Caskin T.P."/>
            <person name="Diamond M."/>
            <person name="Durham M.E."/>
            <person name="Foxe J.M."/>
            <person name="Go M."/>
            <person name="Henderson B.A."/>
            <person name="Jones I.B."/>
            <person name="McGettigan J.A."/>
            <person name="Micheletti S.J."/>
            <person name="Nasrallah M.E."/>
            <person name="Ortiz D."/>
            <person name="Piller C.R."/>
            <person name="Privatt S.R."/>
            <person name="Schneider S.L."/>
            <person name="Sharp S."/>
            <person name="Smith T.C."/>
            <person name="Stanton J.D."/>
            <person name="Ullery H.E."/>
            <person name="Wilson R.J."/>
            <person name="Serrano M.G."/>
            <person name="Buck G."/>
            <person name="Lee V."/>
            <person name="Wang Y."/>
            <person name="Carvalho R."/>
            <person name="Voegtly L."/>
            <person name="Shi R."/>
            <person name="Duckworth R."/>
            <person name="Johnson A."/>
            <person name="Loviza R."/>
            <person name="Walstead R."/>
            <person name="Shah Z."/>
            <person name="Kiflezghi M."/>
            <person name="Wade K."/>
            <person name="Ball S.L."/>
            <person name="Bradley K.W."/>
            <person name="Asai D.J."/>
            <person name="Bowman C.A."/>
            <person name="Russell D.A."/>
            <person name="Pope W.H."/>
            <person name="Jacobs-Sera D."/>
            <person name="Hendrix R.W."/>
            <person name="Hatfull G.F."/>
        </authorList>
    </citation>
    <scope>NUCLEOTIDE SEQUENCE [LARGE SCALE GENOMIC DNA]</scope>
    <source>
        <strain evidence="2 3">DSM 27648</strain>
    </source>
</reference>
<dbReference type="Proteomes" id="UP000064967">
    <property type="component" value="Chromosome"/>
</dbReference>
<evidence type="ECO:0000313" key="2">
    <source>
        <dbReference type="EMBL" id="AKU98253.1"/>
    </source>
</evidence>
<evidence type="ECO:0000313" key="3">
    <source>
        <dbReference type="Proteomes" id="UP000064967"/>
    </source>
</evidence>
<keyword evidence="3" id="KW-1185">Reference proteome</keyword>
<dbReference type="AlphaFoldDB" id="A0A0K1PXK9"/>
<sequence length="145" mass="14502">MLVVGAVACGGKILEDPDGGAANAPGGETSETSGMTSGGSRPPKATTTTQPTPPSPPPSSDISMSEACRIVCARNGHCGGADQVACESDCLTSAKGACASSYVTFTKCFALSLDPGSCAMVPPSCESAYCTYATCADKPKLDYCD</sequence>